<proteinExistence type="predicted"/>
<gene>
    <name evidence="3" type="ORF">HS088_TW04G00660</name>
</gene>
<accession>A0A7J7DQM5</accession>
<reference evidence="3 4" key="1">
    <citation type="journal article" date="2020" name="Nat. Commun.">
        <title>Genome of Tripterygium wilfordii and identification of cytochrome P450 involved in triptolide biosynthesis.</title>
        <authorList>
            <person name="Tu L."/>
            <person name="Su P."/>
            <person name="Zhang Z."/>
            <person name="Gao L."/>
            <person name="Wang J."/>
            <person name="Hu T."/>
            <person name="Zhou J."/>
            <person name="Zhang Y."/>
            <person name="Zhao Y."/>
            <person name="Liu Y."/>
            <person name="Song Y."/>
            <person name="Tong Y."/>
            <person name="Lu Y."/>
            <person name="Yang J."/>
            <person name="Xu C."/>
            <person name="Jia M."/>
            <person name="Peters R.J."/>
            <person name="Huang L."/>
            <person name="Gao W."/>
        </authorList>
    </citation>
    <scope>NUCLEOTIDE SEQUENCE [LARGE SCALE GENOMIC DNA]</scope>
    <source>
        <strain evidence="4">cv. XIE 37</strain>
        <tissue evidence="3">Leaf</tissue>
    </source>
</reference>
<feature type="region of interest" description="Disordered" evidence="2">
    <location>
        <begin position="1"/>
        <end position="58"/>
    </location>
</feature>
<dbReference type="AlphaFoldDB" id="A0A7J7DQM5"/>
<dbReference type="PANTHER" id="PTHR37371:SF1">
    <property type="entry name" value="KINESIN-LIKE PROTEIN"/>
    <property type="match status" value="1"/>
</dbReference>
<dbReference type="EMBL" id="JAAARO010000004">
    <property type="protein sequence ID" value="KAF5748702.1"/>
    <property type="molecule type" value="Genomic_DNA"/>
</dbReference>
<evidence type="ECO:0000256" key="2">
    <source>
        <dbReference type="SAM" id="MobiDB-lite"/>
    </source>
</evidence>
<evidence type="ECO:0000313" key="4">
    <source>
        <dbReference type="Proteomes" id="UP000593562"/>
    </source>
</evidence>
<organism evidence="3 4">
    <name type="scientific">Tripterygium wilfordii</name>
    <name type="common">Thunder God vine</name>
    <dbReference type="NCBI Taxonomy" id="458696"/>
    <lineage>
        <taxon>Eukaryota</taxon>
        <taxon>Viridiplantae</taxon>
        <taxon>Streptophyta</taxon>
        <taxon>Embryophyta</taxon>
        <taxon>Tracheophyta</taxon>
        <taxon>Spermatophyta</taxon>
        <taxon>Magnoliopsida</taxon>
        <taxon>eudicotyledons</taxon>
        <taxon>Gunneridae</taxon>
        <taxon>Pentapetalae</taxon>
        <taxon>rosids</taxon>
        <taxon>fabids</taxon>
        <taxon>Celastrales</taxon>
        <taxon>Celastraceae</taxon>
        <taxon>Tripterygium</taxon>
    </lineage>
</organism>
<protein>
    <submittedName>
        <fullName evidence="3">Uncharacterized protein</fullName>
    </submittedName>
</protein>
<dbReference type="InParanoid" id="A0A7J7DQM5"/>
<dbReference type="Proteomes" id="UP000593562">
    <property type="component" value="Unassembled WGS sequence"/>
</dbReference>
<evidence type="ECO:0000256" key="1">
    <source>
        <dbReference type="SAM" id="Coils"/>
    </source>
</evidence>
<keyword evidence="1" id="KW-0175">Coiled coil</keyword>
<evidence type="ECO:0000313" key="3">
    <source>
        <dbReference type="EMBL" id="KAF5748702.1"/>
    </source>
</evidence>
<name>A0A7J7DQM5_TRIWF</name>
<sequence length="180" mass="20321">MKTRGSRKSTEPMASPFSPKESPTAGVLDNRSLFMNGISSNKKRTSDPSTMSPSRKTLTSVSDLKDLLSSRLDDLRRNLIDRSHTEILKDVEASDSRLHKRLKIQIKASQQVMDETEKEYKKINERISETQEAIKVSYAEFMSEAQIAASRVCKTSITELSKSFEREIDGLRKRFGTSAT</sequence>
<dbReference type="OrthoDB" id="1933837at2759"/>
<feature type="coiled-coil region" evidence="1">
    <location>
        <begin position="99"/>
        <end position="133"/>
    </location>
</feature>
<comment type="caution">
    <text evidence="3">The sequence shown here is derived from an EMBL/GenBank/DDBJ whole genome shotgun (WGS) entry which is preliminary data.</text>
</comment>
<dbReference type="PANTHER" id="PTHR37371">
    <property type="entry name" value="OS08G0180400 PROTEIN"/>
    <property type="match status" value="1"/>
</dbReference>
<keyword evidence="4" id="KW-1185">Reference proteome</keyword>
<feature type="compositionally biased region" description="Polar residues" evidence="2">
    <location>
        <begin position="47"/>
        <end position="57"/>
    </location>
</feature>